<name>A0A8D8X0U5_9HEMI</name>
<sequence length="104" mass="11608">MMDGTWNITRMICNSIRGDWKQKLPMERLIIALSNLRLPPYSLMLKQTLFTTSYMTPSTGSVLSHANGEQGFRHSKVLAGFGQRETHSEPFCEPCGLSASQGIC</sequence>
<accession>A0A8D8X0U5</accession>
<dbReference type="EMBL" id="HBUF01243134">
    <property type="protein sequence ID" value="CAG6677644.1"/>
    <property type="molecule type" value="Transcribed_RNA"/>
</dbReference>
<evidence type="ECO:0000313" key="1">
    <source>
        <dbReference type="EMBL" id="CAG6677644.1"/>
    </source>
</evidence>
<organism evidence="1">
    <name type="scientific">Cacopsylla melanoneura</name>
    <dbReference type="NCBI Taxonomy" id="428564"/>
    <lineage>
        <taxon>Eukaryota</taxon>
        <taxon>Metazoa</taxon>
        <taxon>Ecdysozoa</taxon>
        <taxon>Arthropoda</taxon>
        <taxon>Hexapoda</taxon>
        <taxon>Insecta</taxon>
        <taxon>Pterygota</taxon>
        <taxon>Neoptera</taxon>
        <taxon>Paraneoptera</taxon>
        <taxon>Hemiptera</taxon>
        <taxon>Sternorrhyncha</taxon>
        <taxon>Psylloidea</taxon>
        <taxon>Psyllidae</taxon>
        <taxon>Psyllinae</taxon>
        <taxon>Cacopsylla</taxon>
    </lineage>
</organism>
<proteinExistence type="predicted"/>
<dbReference type="AlphaFoldDB" id="A0A8D8X0U5"/>
<reference evidence="1" key="1">
    <citation type="submission" date="2021-05" db="EMBL/GenBank/DDBJ databases">
        <authorList>
            <person name="Alioto T."/>
            <person name="Alioto T."/>
            <person name="Gomez Garrido J."/>
        </authorList>
    </citation>
    <scope>NUCLEOTIDE SEQUENCE</scope>
</reference>
<protein>
    <submittedName>
        <fullName evidence="1">Uncharacterized protein</fullName>
    </submittedName>
</protein>